<dbReference type="Gene3D" id="3.20.20.140">
    <property type="entry name" value="Metal-dependent hydrolases"/>
    <property type="match status" value="1"/>
</dbReference>
<reference evidence="3 4" key="1">
    <citation type="submission" date="2016-10" db="EMBL/GenBank/DDBJ databases">
        <title>Comparative genomics of Bacillus thuringiensis reveals a path to pathogens against multiple invertebrate hosts.</title>
        <authorList>
            <person name="Zheng J."/>
            <person name="Gao Q."/>
            <person name="Liu H."/>
            <person name="Peng D."/>
            <person name="Ruan L."/>
            <person name="Sun M."/>
        </authorList>
    </citation>
    <scope>NUCLEOTIDE SEQUENCE [LARGE SCALE GENOMIC DNA]</scope>
    <source>
        <strain evidence="3">BGSC 4BM1</strain>
    </source>
</reference>
<dbReference type="GO" id="GO:0016831">
    <property type="term" value="F:carboxy-lyase activity"/>
    <property type="evidence" value="ECO:0007669"/>
    <property type="project" value="InterPro"/>
</dbReference>
<dbReference type="Proteomes" id="UP000194860">
    <property type="component" value="Unassembled WGS sequence"/>
</dbReference>
<protein>
    <recommendedName>
        <fullName evidence="2">Amidohydrolase-related domain-containing protein</fullName>
    </recommendedName>
</protein>
<dbReference type="EMBL" id="NFDG01000038">
    <property type="protein sequence ID" value="OTY26751.1"/>
    <property type="molecule type" value="Genomic_DNA"/>
</dbReference>
<dbReference type="PANTHER" id="PTHR21240">
    <property type="entry name" value="2-AMINO-3-CARBOXYLMUCONATE-6-SEMIALDEHYDE DECARBOXYLASE"/>
    <property type="match status" value="1"/>
</dbReference>
<dbReference type="GeneID" id="66267716"/>
<organism evidence="3 4">
    <name type="scientific">Bacillus thuringiensis serovar navarrensis</name>
    <dbReference type="NCBI Taxonomy" id="339658"/>
    <lineage>
        <taxon>Bacteria</taxon>
        <taxon>Bacillati</taxon>
        <taxon>Bacillota</taxon>
        <taxon>Bacilli</taxon>
        <taxon>Bacillales</taxon>
        <taxon>Bacillaceae</taxon>
        <taxon>Bacillus</taxon>
        <taxon>Bacillus cereus group</taxon>
    </lineage>
</organism>
<proteinExistence type="predicted"/>
<dbReference type="GO" id="GO:0016787">
    <property type="term" value="F:hydrolase activity"/>
    <property type="evidence" value="ECO:0007669"/>
    <property type="project" value="InterPro"/>
</dbReference>
<evidence type="ECO:0000256" key="1">
    <source>
        <dbReference type="ARBA" id="ARBA00023239"/>
    </source>
</evidence>
<dbReference type="AlphaFoldDB" id="A0A243ALP6"/>
<keyword evidence="1" id="KW-0456">Lyase</keyword>
<dbReference type="InterPro" id="IPR032466">
    <property type="entry name" value="Metal_Hydrolase"/>
</dbReference>
<comment type="caution">
    <text evidence="3">The sequence shown here is derived from an EMBL/GenBank/DDBJ whole genome shotgun (WGS) entry which is preliminary data.</text>
</comment>
<dbReference type="Pfam" id="PF04909">
    <property type="entry name" value="Amidohydro_2"/>
    <property type="match status" value="1"/>
</dbReference>
<feature type="domain" description="Amidohydrolase-related" evidence="2">
    <location>
        <begin position="60"/>
        <end position="283"/>
    </location>
</feature>
<dbReference type="InterPro" id="IPR032465">
    <property type="entry name" value="ACMSD"/>
</dbReference>
<name>A0A243ALP6_BACTU</name>
<evidence type="ECO:0000259" key="2">
    <source>
        <dbReference type="Pfam" id="PF04909"/>
    </source>
</evidence>
<evidence type="ECO:0000313" key="4">
    <source>
        <dbReference type="Proteomes" id="UP000194860"/>
    </source>
</evidence>
<evidence type="ECO:0000313" key="3">
    <source>
        <dbReference type="EMBL" id="OTY26751.1"/>
    </source>
</evidence>
<dbReference type="InterPro" id="IPR006680">
    <property type="entry name" value="Amidohydro-rel"/>
</dbReference>
<accession>A0A243ALP6</accession>
<gene>
    <name evidence="3" type="ORF">BK732_05260</name>
</gene>
<sequence>MIDFHVHVGELKSEYTEEFAQQMMDSCNKSHTNMEVRIENLIKEMEGVGVKKAVLLAFNAKRTLGVHVTNEYVSKLCAKYPKYFVGFASFDAYEKSLCKKSLEQELTNYNLHGYKLAFGYLGISPNDPGWYPLYEDAEERSLPVLVHMGFTPIKQASLRYCHPMLLNDVLIKFPNLNIIIAHMGWPWINDTLSLLKNYKNVYTDLSIVSFYQPIDEMCNIFKMAKEQGVINKLIWGTDYPMCTMEESINRFKNIKKRLEEQGVHITEEEWDQIFYKNAEKLLQLKKGV</sequence>
<dbReference type="SUPFAM" id="SSF51556">
    <property type="entry name" value="Metallo-dependent hydrolases"/>
    <property type="match status" value="1"/>
</dbReference>
<dbReference type="RefSeq" id="WP_088031183.1">
    <property type="nucleotide sequence ID" value="NZ_NFDG01000038.1"/>
</dbReference>